<feature type="transmembrane region" description="Helical" evidence="1">
    <location>
        <begin position="196"/>
        <end position="216"/>
    </location>
</feature>
<name>A0A1F6DG23_9BACT</name>
<protein>
    <recommendedName>
        <fullName evidence="2">DUF2914 domain-containing protein</fullName>
    </recommendedName>
</protein>
<feature type="transmembrane region" description="Helical" evidence="1">
    <location>
        <begin position="161"/>
        <end position="184"/>
    </location>
</feature>
<proteinExistence type="predicted"/>
<evidence type="ECO:0000313" key="4">
    <source>
        <dbReference type="Proteomes" id="UP000178794"/>
    </source>
</evidence>
<feature type="transmembrane region" description="Helical" evidence="1">
    <location>
        <begin position="82"/>
        <end position="101"/>
    </location>
</feature>
<evidence type="ECO:0000313" key="3">
    <source>
        <dbReference type="EMBL" id="OGG59962.1"/>
    </source>
</evidence>
<keyword evidence="1" id="KW-0472">Membrane</keyword>
<feature type="domain" description="DUF2914" evidence="2">
    <location>
        <begin position="282"/>
        <end position="347"/>
    </location>
</feature>
<reference evidence="3 4" key="1">
    <citation type="journal article" date="2016" name="Nat. Commun.">
        <title>Thousands of microbial genomes shed light on interconnected biogeochemical processes in an aquifer system.</title>
        <authorList>
            <person name="Anantharaman K."/>
            <person name="Brown C.T."/>
            <person name="Hug L.A."/>
            <person name="Sharon I."/>
            <person name="Castelle C.J."/>
            <person name="Probst A.J."/>
            <person name="Thomas B.C."/>
            <person name="Singh A."/>
            <person name="Wilkins M.J."/>
            <person name="Karaoz U."/>
            <person name="Brodie E.L."/>
            <person name="Williams K.H."/>
            <person name="Hubbard S.S."/>
            <person name="Banfield J.F."/>
        </authorList>
    </citation>
    <scope>NUCLEOTIDE SEQUENCE [LARGE SCALE GENOMIC DNA]</scope>
</reference>
<keyword evidence="1" id="KW-1133">Transmembrane helix</keyword>
<feature type="transmembrane region" description="Helical" evidence="1">
    <location>
        <begin position="132"/>
        <end position="155"/>
    </location>
</feature>
<dbReference type="AlphaFoldDB" id="A0A1F6DG23"/>
<gene>
    <name evidence="3" type="ORF">A3C89_03410</name>
</gene>
<dbReference type="EMBL" id="MFLF01000012">
    <property type="protein sequence ID" value="OGG59962.1"/>
    <property type="molecule type" value="Genomic_DNA"/>
</dbReference>
<dbReference type="Pfam" id="PF11141">
    <property type="entry name" value="DUF2914"/>
    <property type="match status" value="1"/>
</dbReference>
<dbReference type="Proteomes" id="UP000178794">
    <property type="component" value="Unassembled WGS sequence"/>
</dbReference>
<feature type="transmembrane region" description="Helical" evidence="1">
    <location>
        <begin position="44"/>
        <end position="62"/>
    </location>
</feature>
<dbReference type="STRING" id="1798492.A3C89_03410"/>
<comment type="caution">
    <text evidence="3">The sequence shown here is derived from an EMBL/GenBank/DDBJ whole genome shotgun (WGS) entry which is preliminary data.</text>
</comment>
<accession>A0A1F6DG23</accession>
<sequence length="364" mass="41516">MQRIKTLIAWAKSNQHHLLSASFFVGFVIDNLTLNRVDSQGDNIILATYMVLMMFSTLMLYAALATKLPERIVPFCRDFMPYVMQFSFGGVLSGMLIFYSRSGSWESSWPFLVIIVGVIAGNELLSRRAERLVFNLSVLFIALFSYTALIIPVLIGRMGEVVFVISSIIALAIFVAFVQTLIAIVPNFIRLHIRTIVFSVGGIFMTMQFLYFANLIPPIPLSLKDIGIYHNVEKTQDGSYLLSYEKQPWWQFWDRRKNTFTPSEGAFPYCYSSVFAPTKLSTAIVHEWQYYVDAEKEWQSRSVVSFAIAGGRAEGYRGYSYKETYEPGKWRCLVRTERGQTIGYVTFLIREEASAVPPLETVIK</sequence>
<evidence type="ECO:0000259" key="2">
    <source>
        <dbReference type="Pfam" id="PF11141"/>
    </source>
</evidence>
<dbReference type="InterPro" id="IPR022606">
    <property type="entry name" value="DUF2914"/>
</dbReference>
<organism evidence="3 4">
    <name type="scientific">Candidatus Kaiserbacteria bacterium RIFCSPHIGHO2_02_FULL_50_50</name>
    <dbReference type="NCBI Taxonomy" id="1798492"/>
    <lineage>
        <taxon>Bacteria</taxon>
        <taxon>Candidatus Kaiseribacteriota</taxon>
    </lineage>
</organism>
<feature type="transmembrane region" description="Helical" evidence="1">
    <location>
        <begin position="107"/>
        <end position="125"/>
    </location>
</feature>
<keyword evidence="1" id="KW-0812">Transmembrane</keyword>
<evidence type="ECO:0000256" key="1">
    <source>
        <dbReference type="SAM" id="Phobius"/>
    </source>
</evidence>